<organism evidence="2 3">
    <name type="scientific">Lophiotrema nucula</name>
    <dbReference type="NCBI Taxonomy" id="690887"/>
    <lineage>
        <taxon>Eukaryota</taxon>
        <taxon>Fungi</taxon>
        <taxon>Dikarya</taxon>
        <taxon>Ascomycota</taxon>
        <taxon>Pezizomycotina</taxon>
        <taxon>Dothideomycetes</taxon>
        <taxon>Pleosporomycetidae</taxon>
        <taxon>Pleosporales</taxon>
        <taxon>Lophiotremataceae</taxon>
        <taxon>Lophiotrema</taxon>
    </lineage>
</organism>
<name>A0A6A5YSC1_9PLEO</name>
<dbReference type="Gene3D" id="3.40.50.720">
    <property type="entry name" value="NAD(P)-binding Rossmann-like Domain"/>
    <property type="match status" value="1"/>
</dbReference>
<dbReference type="InterPro" id="IPR013328">
    <property type="entry name" value="6PGD_dom2"/>
</dbReference>
<dbReference type="SUPFAM" id="SSF48179">
    <property type="entry name" value="6-phosphogluconate dehydrogenase C-terminal domain-like"/>
    <property type="match status" value="1"/>
</dbReference>
<protein>
    <recommendedName>
        <fullName evidence="1">Opine dehydrogenase domain-containing protein</fullName>
    </recommendedName>
</protein>
<evidence type="ECO:0000313" key="3">
    <source>
        <dbReference type="Proteomes" id="UP000799770"/>
    </source>
</evidence>
<dbReference type="InterPro" id="IPR003421">
    <property type="entry name" value="Opine_DH"/>
</dbReference>
<dbReference type="InterPro" id="IPR036291">
    <property type="entry name" value="NAD(P)-bd_dom_sf"/>
</dbReference>
<dbReference type="GO" id="GO:0016491">
    <property type="term" value="F:oxidoreductase activity"/>
    <property type="evidence" value="ECO:0007669"/>
    <property type="project" value="InterPro"/>
</dbReference>
<proteinExistence type="predicted"/>
<dbReference type="Proteomes" id="UP000799770">
    <property type="component" value="Unassembled WGS sequence"/>
</dbReference>
<dbReference type="EMBL" id="ML977340">
    <property type="protein sequence ID" value="KAF2109900.1"/>
    <property type="molecule type" value="Genomic_DNA"/>
</dbReference>
<sequence>MAAYQKKAVFIGAGPSAVGQAAFASHTLGWKVMFYAHPDHRIRFNKLAAAGKPNFTTDPEEAVAFADIISIHIRFDGLEDIFRHLKQFDMTNKIMILNNGFFGARICKHIMGDKAPTCILETSTSPVAAWPNNDDTGLELADVKRNLIIGLLERMPDNATKARIADLYGRGLKWVDSDVVGAFSIDNPLIYTVAVIFGAAAIGKRLSNFHLYKDAYCRPAVELRELLEDEVISLAKTAFGIDLTRQYKRMNEFYDFEFQNFEDFARHSPVHNRRTLLPTTFAHRFCQEDVSALLFFRKLANVFGTKTETMDWVQMSKQSLASQQNLES</sequence>
<dbReference type="SUPFAM" id="SSF51735">
    <property type="entry name" value="NAD(P)-binding Rossmann-fold domains"/>
    <property type="match status" value="1"/>
</dbReference>
<keyword evidence="3" id="KW-1185">Reference proteome</keyword>
<gene>
    <name evidence="2" type="ORF">BDV96DRAFT_604385</name>
</gene>
<reference evidence="2" key="1">
    <citation type="journal article" date="2020" name="Stud. Mycol.">
        <title>101 Dothideomycetes genomes: a test case for predicting lifestyles and emergence of pathogens.</title>
        <authorList>
            <person name="Haridas S."/>
            <person name="Albert R."/>
            <person name="Binder M."/>
            <person name="Bloem J."/>
            <person name="Labutti K."/>
            <person name="Salamov A."/>
            <person name="Andreopoulos B."/>
            <person name="Baker S."/>
            <person name="Barry K."/>
            <person name="Bills G."/>
            <person name="Bluhm B."/>
            <person name="Cannon C."/>
            <person name="Castanera R."/>
            <person name="Culley D."/>
            <person name="Daum C."/>
            <person name="Ezra D."/>
            <person name="Gonzalez J."/>
            <person name="Henrissat B."/>
            <person name="Kuo A."/>
            <person name="Liang C."/>
            <person name="Lipzen A."/>
            <person name="Lutzoni F."/>
            <person name="Magnuson J."/>
            <person name="Mondo S."/>
            <person name="Nolan M."/>
            <person name="Ohm R."/>
            <person name="Pangilinan J."/>
            <person name="Park H.-J."/>
            <person name="Ramirez L."/>
            <person name="Alfaro M."/>
            <person name="Sun H."/>
            <person name="Tritt A."/>
            <person name="Yoshinaga Y."/>
            <person name="Zwiers L.-H."/>
            <person name="Turgeon B."/>
            <person name="Goodwin S."/>
            <person name="Spatafora J."/>
            <person name="Crous P."/>
            <person name="Grigoriev I."/>
        </authorList>
    </citation>
    <scope>NUCLEOTIDE SEQUENCE</scope>
    <source>
        <strain evidence="2">CBS 627.86</strain>
    </source>
</reference>
<accession>A0A6A5YSC1</accession>
<evidence type="ECO:0000259" key="1">
    <source>
        <dbReference type="Pfam" id="PF02317"/>
    </source>
</evidence>
<dbReference type="Gene3D" id="1.10.1040.10">
    <property type="entry name" value="N-(1-d-carboxylethyl)-l-norvaline Dehydrogenase, domain 2"/>
    <property type="match status" value="1"/>
</dbReference>
<evidence type="ECO:0000313" key="2">
    <source>
        <dbReference type="EMBL" id="KAF2109900.1"/>
    </source>
</evidence>
<dbReference type="InterPro" id="IPR008927">
    <property type="entry name" value="6-PGluconate_DH-like_C_sf"/>
</dbReference>
<dbReference type="AlphaFoldDB" id="A0A6A5YSC1"/>
<feature type="domain" description="Opine dehydrogenase" evidence="1">
    <location>
        <begin position="182"/>
        <end position="313"/>
    </location>
</feature>
<dbReference type="Pfam" id="PF02317">
    <property type="entry name" value="Octopine_DH"/>
    <property type="match status" value="1"/>
</dbReference>